<dbReference type="PIRSF" id="PIRSF006221">
    <property type="entry name" value="Ketosamine-3-kinase"/>
    <property type="match status" value="1"/>
</dbReference>
<dbReference type="Gene3D" id="3.30.200.20">
    <property type="entry name" value="Phosphorylase Kinase, domain 1"/>
    <property type="match status" value="1"/>
</dbReference>
<dbReference type="GO" id="GO:0016301">
    <property type="term" value="F:kinase activity"/>
    <property type="evidence" value="ECO:0007669"/>
    <property type="project" value="UniProtKB-KW"/>
</dbReference>
<evidence type="ECO:0000313" key="1">
    <source>
        <dbReference type="EMBL" id="VAW96653.1"/>
    </source>
</evidence>
<name>A0A3B1A9F9_9ZZZZ</name>
<dbReference type="InterPro" id="IPR011009">
    <property type="entry name" value="Kinase-like_dom_sf"/>
</dbReference>
<dbReference type="Pfam" id="PF03881">
    <property type="entry name" value="Fructosamin_kin"/>
    <property type="match status" value="1"/>
</dbReference>
<keyword evidence="1" id="KW-0808">Transferase</keyword>
<proteinExistence type="predicted"/>
<organism evidence="1">
    <name type="scientific">hydrothermal vent metagenome</name>
    <dbReference type="NCBI Taxonomy" id="652676"/>
    <lineage>
        <taxon>unclassified sequences</taxon>
        <taxon>metagenomes</taxon>
        <taxon>ecological metagenomes</taxon>
    </lineage>
</organism>
<dbReference type="InterPro" id="IPR016477">
    <property type="entry name" value="Fructo-/Ketosamine-3-kinase"/>
</dbReference>
<protein>
    <submittedName>
        <fullName evidence="1">Ribulosamine/erythrulosamine 3-kinase potentially involved in protein deglycation</fullName>
    </submittedName>
</protein>
<dbReference type="Gene3D" id="3.90.1200.10">
    <property type="match status" value="1"/>
</dbReference>
<dbReference type="PANTHER" id="PTHR12149:SF8">
    <property type="entry name" value="PROTEIN-RIBULOSAMINE 3-KINASE"/>
    <property type="match status" value="1"/>
</dbReference>
<gene>
    <name evidence="1" type="ORF">MNBD_GAMMA23-783</name>
</gene>
<dbReference type="EMBL" id="UOFT01000053">
    <property type="protein sequence ID" value="VAW96653.1"/>
    <property type="molecule type" value="Genomic_DNA"/>
</dbReference>
<dbReference type="SUPFAM" id="SSF56112">
    <property type="entry name" value="Protein kinase-like (PK-like)"/>
    <property type="match status" value="1"/>
</dbReference>
<keyword evidence="1" id="KW-0418">Kinase</keyword>
<dbReference type="PANTHER" id="PTHR12149">
    <property type="entry name" value="FRUCTOSAMINE 3 KINASE-RELATED PROTEIN"/>
    <property type="match status" value="1"/>
</dbReference>
<reference evidence="1" key="1">
    <citation type="submission" date="2018-06" db="EMBL/GenBank/DDBJ databases">
        <authorList>
            <person name="Zhirakovskaya E."/>
        </authorList>
    </citation>
    <scope>NUCLEOTIDE SEQUENCE</scope>
</reference>
<sequence>MDWNLLAEHISQATAEPFEIQTHNAVGGGCINSAYRVQSKNKAYFVKLNNANKLNMFEAEAAGLAELALAKAIRVPYVVCCGVNGSQSYIVMEHLSLSGRGSMQNFASQLEKLHRYSNSQFGWHQDNTIGSTLQKNQQSDNWLSFWNSQRLGFQLELARQNGASKNLLTKGERIQADLALFFQGYTPEISLLHGDLWSGNVAFTDNGEPVIFDPATYYGDREADIAMTELFGGFSSDFYAHYSECWPLDDGYRMRKHLYNLYHILNHFNMFGGGYGAQAEGMCGQLLSEI</sequence>
<accession>A0A3B1A9F9</accession>
<dbReference type="AlphaFoldDB" id="A0A3B1A9F9"/>